<evidence type="ECO:0000256" key="3">
    <source>
        <dbReference type="ARBA" id="ARBA00022806"/>
    </source>
</evidence>
<protein>
    <submittedName>
        <fullName evidence="8">ATP-dependent helicase HrpB</fullName>
    </submittedName>
</protein>
<gene>
    <name evidence="8" type="primary">hrpB</name>
    <name evidence="8" type="ORF">H9784_00375</name>
</gene>
<dbReference type="GO" id="GO:0003676">
    <property type="term" value="F:nucleic acid binding"/>
    <property type="evidence" value="ECO:0007669"/>
    <property type="project" value="InterPro"/>
</dbReference>
<keyword evidence="4" id="KW-0067">ATP-binding</keyword>
<dbReference type="Pfam" id="PF00270">
    <property type="entry name" value="DEAD"/>
    <property type="match status" value="1"/>
</dbReference>
<dbReference type="PIRSF" id="PIRSF005496">
    <property type="entry name" value="ATP_hel_hrpB"/>
    <property type="match status" value="1"/>
</dbReference>
<dbReference type="Pfam" id="PF08482">
    <property type="entry name" value="HrpB_C"/>
    <property type="match status" value="1"/>
</dbReference>
<dbReference type="InterPro" id="IPR014001">
    <property type="entry name" value="Helicase_ATP-bd"/>
</dbReference>
<evidence type="ECO:0000256" key="4">
    <source>
        <dbReference type="ARBA" id="ARBA00022840"/>
    </source>
</evidence>
<dbReference type="PANTHER" id="PTHR43519">
    <property type="entry name" value="ATP-DEPENDENT RNA HELICASE HRPB"/>
    <property type="match status" value="1"/>
</dbReference>
<dbReference type="InterPro" id="IPR010225">
    <property type="entry name" value="HrpB"/>
</dbReference>
<dbReference type="PROSITE" id="PS51192">
    <property type="entry name" value="HELICASE_ATP_BIND_1"/>
    <property type="match status" value="1"/>
</dbReference>
<name>A0A9D2HKU2_9BACT</name>
<evidence type="ECO:0000313" key="9">
    <source>
        <dbReference type="Proteomes" id="UP000823821"/>
    </source>
</evidence>
<dbReference type="Pfam" id="PF00271">
    <property type="entry name" value="Helicase_C"/>
    <property type="match status" value="1"/>
</dbReference>
<dbReference type="InterPro" id="IPR011545">
    <property type="entry name" value="DEAD/DEAH_box_helicase_dom"/>
</dbReference>
<dbReference type="SUPFAM" id="SSF52540">
    <property type="entry name" value="P-loop containing nucleoside triphosphate hydrolases"/>
    <property type="match status" value="2"/>
</dbReference>
<dbReference type="SMART" id="SM00487">
    <property type="entry name" value="DEXDc"/>
    <property type="match status" value="1"/>
</dbReference>
<dbReference type="Gene3D" id="1.20.120.1080">
    <property type="match status" value="1"/>
</dbReference>
<proteinExistence type="predicted"/>
<dbReference type="SMART" id="SM00847">
    <property type="entry name" value="HA2"/>
    <property type="match status" value="1"/>
</dbReference>
<organism evidence="8 9">
    <name type="scientific">Candidatus Desulfovibrio intestinavium</name>
    <dbReference type="NCBI Taxonomy" id="2838534"/>
    <lineage>
        <taxon>Bacteria</taxon>
        <taxon>Pseudomonadati</taxon>
        <taxon>Thermodesulfobacteriota</taxon>
        <taxon>Desulfovibrionia</taxon>
        <taxon>Desulfovibrionales</taxon>
        <taxon>Desulfovibrionaceae</taxon>
        <taxon>Desulfovibrio</taxon>
    </lineage>
</organism>
<dbReference type="GO" id="GO:0005524">
    <property type="term" value="F:ATP binding"/>
    <property type="evidence" value="ECO:0007669"/>
    <property type="project" value="UniProtKB-KW"/>
</dbReference>
<dbReference type="SMART" id="SM00490">
    <property type="entry name" value="HELICc"/>
    <property type="match status" value="1"/>
</dbReference>
<evidence type="ECO:0000259" key="7">
    <source>
        <dbReference type="PROSITE" id="PS51194"/>
    </source>
</evidence>
<evidence type="ECO:0000256" key="5">
    <source>
        <dbReference type="SAM" id="MobiDB-lite"/>
    </source>
</evidence>
<dbReference type="InterPro" id="IPR013689">
    <property type="entry name" value="RNA_helicase_ATP-dep_HrpB_C"/>
</dbReference>
<dbReference type="Gene3D" id="3.40.50.300">
    <property type="entry name" value="P-loop containing nucleotide triphosphate hydrolases"/>
    <property type="match status" value="2"/>
</dbReference>
<dbReference type="GO" id="GO:0004386">
    <property type="term" value="F:helicase activity"/>
    <property type="evidence" value="ECO:0007669"/>
    <property type="project" value="UniProtKB-KW"/>
</dbReference>
<dbReference type="InterPro" id="IPR027417">
    <property type="entry name" value="P-loop_NTPase"/>
</dbReference>
<comment type="caution">
    <text evidence="8">The sequence shown here is derived from an EMBL/GenBank/DDBJ whole genome shotgun (WGS) entry which is preliminary data.</text>
</comment>
<feature type="region of interest" description="Disordered" evidence="5">
    <location>
        <begin position="836"/>
        <end position="863"/>
    </location>
</feature>
<dbReference type="PROSITE" id="PS51194">
    <property type="entry name" value="HELICASE_CTER"/>
    <property type="match status" value="1"/>
</dbReference>
<dbReference type="CDD" id="cd18791">
    <property type="entry name" value="SF2_C_RHA"/>
    <property type="match status" value="1"/>
</dbReference>
<keyword evidence="1" id="KW-0547">Nucleotide-binding</keyword>
<sequence length="863" mass="95028">MNEIAKNTPLACASPASGLEALRESLLQAVQTGAALLSAPPGAGKSSRVPLWLLEAPFLEGKKILLLEPRRVAARALARYMAAGRREKVGESIGLRMRQETICGPATRLEVITEGVLTRMIMQDAALSDVGCVIFDEFHERSLHADTGLALCLASRGILRPDLRLLIMSATLEEGALSDLLPDAPLLRCEGRPHPVEVRYLPPPPGIEARDMTALLRHMAGVICRLMREESGSLLAFLPGVGEIRRLEELLQGNVPAGADILPLYGMLPPERQDAAIAPSPAGRRKIVLATNVAETSLTIDGIRLVVDAGLAREPRFHPADGLTRLVTRRISLASAAQRAGRAGRLEPGICVRLWHREEENGMRPHIRPEILDAELSQIVLQLAVWGVPRPEELPWPDQPPAAHLAVAREDLLRLEALDPAAPDNRPTPLGEDMAALPLPPRLARLLLLGEQHHNAALACCLAVLLEDRDPLPQAGDTSLLRRLDWLCRSGADAPDSPPARLRHWAQMLTRLLLYPPQRLFEEAQRQSISTGFLTALTFPERVAQRTGEADGQAHYVLRCGSRACLPLTDPLSRQPFLAIAVLDGGHRQHVKGVGRGLIRLAAPLQAAEVESLFSAALQRENLVEVTEEGRVMARQRRRLDALLLEDLPLPRPDGEACARALCEHVRRKGLACLPWNDAIRQWRARVALLHDMEGSPWPDVSDAALLADLEYWLAPHLDNCTDLQRWSPSQLANALRGLLPYPLPRRLDELAPTHWTTPAGNSRPIVYGEEGGPYIDAKLQEFFGCTQTPAIVDGRLPLTLHLNSPAGRPLQVTRDLAAFWANGYRQVRAEMRGRYPRHPWPEDPLSAPPASRTKRQMERGRE</sequence>
<dbReference type="AlphaFoldDB" id="A0A9D2HKU2"/>
<dbReference type="PANTHER" id="PTHR43519:SF1">
    <property type="entry name" value="ATP-DEPENDENT RNA HELICASE HRPB"/>
    <property type="match status" value="1"/>
</dbReference>
<feature type="domain" description="Helicase C-terminal" evidence="7">
    <location>
        <begin position="222"/>
        <end position="387"/>
    </location>
</feature>
<evidence type="ECO:0000256" key="2">
    <source>
        <dbReference type="ARBA" id="ARBA00022801"/>
    </source>
</evidence>
<evidence type="ECO:0000256" key="1">
    <source>
        <dbReference type="ARBA" id="ARBA00022741"/>
    </source>
</evidence>
<dbReference type="NCBIfam" id="TIGR01970">
    <property type="entry name" value="DEAH_box_HrpB"/>
    <property type="match status" value="1"/>
</dbReference>
<keyword evidence="3 8" id="KW-0347">Helicase</keyword>
<reference evidence="8" key="1">
    <citation type="journal article" date="2021" name="PeerJ">
        <title>Extensive microbial diversity within the chicken gut microbiome revealed by metagenomics and culture.</title>
        <authorList>
            <person name="Gilroy R."/>
            <person name="Ravi A."/>
            <person name="Getino M."/>
            <person name="Pursley I."/>
            <person name="Horton D.L."/>
            <person name="Alikhan N.F."/>
            <person name="Baker D."/>
            <person name="Gharbi K."/>
            <person name="Hall N."/>
            <person name="Watson M."/>
            <person name="Adriaenssens E.M."/>
            <person name="Foster-Nyarko E."/>
            <person name="Jarju S."/>
            <person name="Secka A."/>
            <person name="Antonio M."/>
            <person name="Oren A."/>
            <person name="Chaudhuri R.R."/>
            <person name="La Ragione R."/>
            <person name="Hildebrand F."/>
            <person name="Pallen M.J."/>
        </authorList>
    </citation>
    <scope>NUCLEOTIDE SEQUENCE</scope>
    <source>
        <strain evidence="8">5032</strain>
    </source>
</reference>
<reference evidence="8" key="2">
    <citation type="submission" date="2021-04" db="EMBL/GenBank/DDBJ databases">
        <authorList>
            <person name="Gilroy R."/>
        </authorList>
    </citation>
    <scope>NUCLEOTIDE SEQUENCE</scope>
    <source>
        <strain evidence="8">5032</strain>
    </source>
</reference>
<evidence type="ECO:0000313" key="8">
    <source>
        <dbReference type="EMBL" id="HJA78017.1"/>
    </source>
</evidence>
<dbReference type="EMBL" id="DWZD01000005">
    <property type="protein sequence ID" value="HJA78017.1"/>
    <property type="molecule type" value="Genomic_DNA"/>
</dbReference>
<accession>A0A9D2HKU2</accession>
<dbReference type="InterPro" id="IPR001650">
    <property type="entry name" value="Helicase_C-like"/>
</dbReference>
<dbReference type="Proteomes" id="UP000823821">
    <property type="component" value="Unassembled WGS sequence"/>
</dbReference>
<feature type="domain" description="Helicase ATP-binding" evidence="6">
    <location>
        <begin position="26"/>
        <end position="190"/>
    </location>
</feature>
<evidence type="ECO:0000259" key="6">
    <source>
        <dbReference type="PROSITE" id="PS51192"/>
    </source>
</evidence>
<dbReference type="GO" id="GO:0016787">
    <property type="term" value="F:hydrolase activity"/>
    <property type="evidence" value="ECO:0007669"/>
    <property type="project" value="UniProtKB-KW"/>
</dbReference>
<keyword evidence="2" id="KW-0378">Hydrolase</keyword>
<dbReference type="InterPro" id="IPR007502">
    <property type="entry name" value="Helicase-assoc_dom"/>
</dbReference>